<evidence type="ECO:0000313" key="2">
    <source>
        <dbReference type="EMBL" id="KAI0306227.1"/>
    </source>
</evidence>
<sequence length="72" mass="7354">LRVESPYHPSIPIPGEGTSPQMKPQSPPSLVIPDLAQSGAYAQDQPVIHAPEGDGVGPRLHIVPATPVSGGG</sequence>
<proteinExistence type="predicted"/>
<feature type="non-terminal residue" evidence="2">
    <location>
        <position position="1"/>
    </location>
</feature>
<protein>
    <submittedName>
        <fullName evidence="2">Uncharacterized protein</fullName>
    </submittedName>
</protein>
<organism evidence="2 3">
    <name type="scientific">Multifurca ochricompacta</name>
    <dbReference type="NCBI Taxonomy" id="376703"/>
    <lineage>
        <taxon>Eukaryota</taxon>
        <taxon>Fungi</taxon>
        <taxon>Dikarya</taxon>
        <taxon>Basidiomycota</taxon>
        <taxon>Agaricomycotina</taxon>
        <taxon>Agaricomycetes</taxon>
        <taxon>Russulales</taxon>
        <taxon>Russulaceae</taxon>
        <taxon>Multifurca</taxon>
    </lineage>
</organism>
<comment type="caution">
    <text evidence="2">The sequence shown here is derived from an EMBL/GenBank/DDBJ whole genome shotgun (WGS) entry which is preliminary data.</text>
</comment>
<dbReference type="Proteomes" id="UP001203297">
    <property type="component" value="Unassembled WGS sequence"/>
</dbReference>
<name>A0AAD4M9E8_9AGAM</name>
<gene>
    <name evidence="2" type="ORF">B0F90DRAFT_1616666</name>
</gene>
<dbReference type="EMBL" id="WTXG01000004">
    <property type="protein sequence ID" value="KAI0306227.1"/>
    <property type="molecule type" value="Genomic_DNA"/>
</dbReference>
<accession>A0AAD4M9E8</accession>
<reference evidence="2" key="1">
    <citation type="journal article" date="2022" name="New Phytol.">
        <title>Evolutionary transition to the ectomycorrhizal habit in the genomes of a hyperdiverse lineage of mushroom-forming fungi.</title>
        <authorList>
            <person name="Looney B."/>
            <person name="Miyauchi S."/>
            <person name="Morin E."/>
            <person name="Drula E."/>
            <person name="Courty P.E."/>
            <person name="Kohler A."/>
            <person name="Kuo A."/>
            <person name="LaButti K."/>
            <person name="Pangilinan J."/>
            <person name="Lipzen A."/>
            <person name="Riley R."/>
            <person name="Andreopoulos W."/>
            <person name="He G."/>
            <person name="Johnson J."/>
            <person name="Nolan M."/>
            <person name="Tritt A."/>
            <person name="Barry K.W."/>
            <person name="Grigoriev I.V."/>
            <person name="Nagy L.G."/>
            <person name="Hibbett D."/>
            <person name="Henrissat B."/>
            <person name="Matheny P.B."/>
            <person name="Labbe J."/>
            <person name="Martin F.M."/>
        </authorList>
    </citation>
    <scope>NUCLEOTIDE SEQUENCE</scope>
    <source>
        <strain evidence="2">BPL690</strain>
    </source>
</reference>
<feature type="non-terminal residue" evidence="2">
    <location>
        <position position="72"/>
    </location>
</feature>
<keyword evidence="3" id="KW-1185">Reference proteome</keyword>
<evidence type="ECO:0000313" key="3">
    <source>
        <dbReference type="Proteomes" id="UP001203297"/>
    </source>
</evidence>
<dbReference type="AlphaFoldDB" id="A0AAD4M9E8"/>
<feature type="region of interest" description="Disordered" evidence="1">
    <location>
        <begin position="1"/>
        <end position="72"/>
    </location>
</feature>
<evidence type="ECO:0000256" key="1">
    <source>
        <dbReference type="SAM" id="MobiDB-lite"/>
    </source>
</evidence>